<dbReference type="RefSeq" id="WP_391933344.1">
    <property type="nucleotide sequence ID" value="NZ_JBIBSM010000003.1"/>
</dbReference>
<feature type="region of interest" description="Disordered" evidence="1">
    <location>
        <begin position="270"/>
        <end position="305"/>
    </location>
</feature>
<name>A0ABW6Y7C9_9ACTN</name>
<evidence type="ECO:0000313" key="3">
    <source>
        <dbReference type="EMBL" id="MFF8275718.1"/>
    </source>
</evidence>
<evidence type="ECO:0008006" key="5">
    <source>
        <dbReference type="Google" id="ProtNLM"/>
    </source>
</evidence>
<feature type="transmembrane region" description="Helical" evidence="2">
    <location>
        <begin position="21"/>
        <end position="39"/>
    </location>
</feature>
<keyword evidence="2" id="KW-1133">Transmembrane helix</keyword>
<organism evidence="3 4">
    <name type="scientific">Streptomyces lateritius</name>
    <dbReference type="NCBI Taxonomy" id="67313"/>
    <lineage>
        <taxon>Bacteria</taxon>
        <taxon>Bacillati</taxon>
        <taxon>Actinomycetota</taxon>
        <taxon>Actinomycetes</taxon>
        <taxon>Kitasatosporales</taxon>
        <taxon>Streptomycetaceae</taxon>
        <taxon>Streptomyces</taxon>
    </lineage>
</organism>
<feature type="transmembrane region" description="Helical" evidence="2">
    <location>
        <begin position="224"/>
        <end position="243"/>
    </location>
</feature>
<feature type="transmembrane region" description="Helical" evidence="2">
    <location>
        <begin position="249"/>
        <end position="268"/>
    </location>
</feature>
<comment type="caution">
    <text evidence="3">The sequence shown here is derived from an EMBL/GenBank/DDBJ whole genome shotgun (WGS) entry which is preliminary data.</text>
</comment>
<gene>
    <name evidence="3" type="ORF">ACF05T_06315</name>
</gene>
<reference evidence="3 4" key="1">
    <citation type="submission" date="2024-10" db="EMBL/GenBank/DDBJ databases">
        <title>The Natural Products Discovery Center: Release of the First 8490 Sequenced Strains for Exploring Actinobacteria Biosynthetic Diversity.</title>
        <authorList>
            <person name="Kalkreuter E."/>
            <person name="Kautsar S.A."/>
            <person name="Yang D."/>
            <person name="Bader C.D."/>
            <person name="Teijaro C.N."/>
            <person name="Fluegel L."/>
            <person name="Davis C.M."/>
            <person name="Simpson J.R."/>
            <person name="Lauterbach L."/>
            <person name="Steele A.D."/>
            <person name="Gui C."/>
            <person name="Meng S."/>
            <person name="Li G."/>
            <person name="Viehrig K."/>
            <person name="Ye F."/>
            <person name="Su P."/>
            <person name="Kiefer A.F."/>
            <person name="Nichols A."/>
            <person name="Cepeda A.J."/>
            <person name="Yan W."/>
            <person name="Fan B."/>
            <person name="Jiang Y."/>
            <person name="Adhikari A."/>
            <person name="Zheng C.-J."/>
            <person name="Schuster L."/>
            <person name="Cowan T.M."/>
            <person name="Smanski M.J."/>
            <person name="Chevrette M.G."/>
            <person name="De Carvalho L.P.S."/>
            <person name="Shen B."/>
        </authorList>
    </citation>
    <scope>NUCLEOTIDE SEQUENCE [LARGE SCALE GENOMIC DNA]</scope>
    <source>
        <strain evidence="3 4">NPDC015755</strain>
    </source>
</reference>
<evidence type="ECO:0000256" key="1">
    <source>
        <dbReference type="SAM" id="MobiDB-lite"/>
    </source>
</evidence>
<evidence type="ECO:0000256" key="2">
    <source>
        <dbReference type="SAM" id="Phobius"/>
    </source>
</evidence>
<dbReference type="EMBL" id="JBIBSM010000003">
    <property type="protein sequence ID" value="MFF8275718.1"/>
    <property type="molecule type" value="Genomic_DNA"/>
</dbReference>
<accession>A0ABW6Y7C9</accession>
<feature type="transmembrane region" description="Helical" evidence="2">
    <location>
        <begin position="193"/>
        <end position="212"/>
    </location>
</feature>
<keyword evidence="4" id="KW-1185">Reference proteome</keyword>
<keyword evidence="2" id="KW-0472">Membrane</keyword>
<proteinExistence type="predicted"/>
<keyword evidence="2" id="KW-0812">Transmembrane</keyword>
<protein>
    <recommendedName>
        <fullName evidence="5">DUF3592 domain-containing protein</fullName>
    </recommendedName>
</protein>
<sequence length="340" mass="35153">MKSRGYRRSWYERRLPLPLRGLIVLAAGLGVFLCGQLVVDGYRAAMVYREAPVCEGAGQGRGEGCVRTAEGKVTDRATGEHCTSSGTSGGGGTVTAGGTTAGGGMATAGGGTGGAVTAGGVTAGGGGGTTCTRYYRVEVEWAERTEWLSVDSDAYDEIASGDRARLRLWEGEVVRLEVRGHTHTYPTSSESGVGVWLAVAALILATGVWGAVSGRLSGLIAFPNFGWLFVAVGIGWLGSMALFGGHVLVWAFAILWTGFAVFGSWAPGGTAERGDDGRGGGVSPVRGWSRRGHRPARPAGPGPVFPAVPRRICPAVPRQAFAAGQQSSRRAVSATPTRTV</sequence>
<evidence type="ECO:0000313" key="4">
    <source>
        <dbReference type="Proteomes" id="UP001603013"/>
    </source>
</evidence>
<dbReference type="Proteomes" id="UP001603013">
    <property type="component" value="Unassembled WGS sequence"/>
</dbReference>